<feature type="non-terminal residue" evidence="1">
    <location>
        <position position="81"/>
    </location>
</feature>
<feature type="non-terminal residue" evidence="1">
    <location>
        <position position="1"/>
    </location>
</feature>
<proteinExistence type="predicted"/>
<name>A0A7L4KE80_9AVES</name>
<organism evidence="1 2">
    <name type="scientific">Ceuthmochares aereus</name>
    <dbReference type="NCBI Taxonomy" id="1961834"/>
    <lineage>
        <taxon>Eukaryota</taxon>
        <taxon>Metazoa</taxon>
        <taxon>Chordata</taxon>
        <taxon>Craniata</taxon>
        <taxon>Vertebrata</taxon>
        <taxon>Euteleostomi</taxon>
        <taxon>Archelosauria</taxon>
        <taxon>Archosauria</taxon>
        <taxon>Dinosauria</taxon>
        <taxon>Saurischia</taxon>
        <taxon>Theropoda</taxon>
        <taxon>Coelurosauria</taxon>
        <taxon>Aves</taxon>
        <taxon>Neognathae</taxon>
        <taxon>Neoaves</taxon>
        <taxon>Otidimorphae</taxon>
        <taxon>Cuculiformes</taxon>
        <taxon>Cuculidae</taxon>
        <taxon>Ceuthmochares</taxon>
    </lineage>
</organism>
<reference evidence="1 2" key="1">
    <citation type="submission" date="2019-09" db="EMBL/GenBank/DDBJ databases">
        <title>Bird 10,000 Genomes (B10K) Project - Family phase.</title>
        <authorList>
            <person name="Zhang G."/>
        </authorList>
    </citation>
    <scope>NUCLEOTIDE SEQUENCE [LARGE SCALE GENOMIC DNA]</scope>
    <source>
        <strain evidence="1">B10K-CU-031-02</strain>
        <tissue evidence="1">Muscle</tissue>
    </source>
</reference>
<comment type="caution">
    <text evidence="1">The sequence shown here is derived from an EMBL/GenBank/DDBJ whole genome shotgun (WGS) entry which is preliminary data.</text>
</comment>
<gene>
    <name evidence="1" type="primary">Env1_3</name>
    <name evidence="1" type="ORF">CEUAER_R13331</name>
</gene>
<sequence length="81" mass="9185">DPLWKIMQASYQAVINTKTNLTEECWLCYDIRPPYYEAIGQIGKVQWLSTPNPHECKWGESEEQTPGLTMQHVTGVGTCIG</sequence>
<dbReference type="AlphaFoldDB" id="A0A7L4KE80"/>
<evidence type="ECO:0000313" key="1">
    <source>
        <dbReference type="EMBL" id="NXY51077.1"/>
    </source>
</evidence>
<evidence type="ECO:0000313" key="2">
    <source>
        <dbReference type="Proteomes" id="UP000519239"/>
    </source>
</evidence>
<dbReference type="InterPro" id="IPR018154">
    <property type="entry name" value="TLV/ENV_coat_polyprotein"/>
</dbReference>
<dbReference type="Pfam" id="PF00429">
    <property type="entry name" value="TLV_coat"/>
    <property type="match status" value="1"/>
</dbReference>
<keyword evidence="2" id="KW-1185">Reference proteome</keyword>
<dbReference type="OrthoDB" id="9306952at2759"/>
<accession>A0A7L4KE80</accession>
<dbReference type="Proteomes" id="UP000519239">
    <property type="component" value="Unassembled WGS sequence"/>
</dbReference>
<protein>
    <submittedName>
        <fullName evidence="1">ENV1 protein</fullName>
    </submittedName>
</protein>
<dbReference type="EMBL" id="VWPQ01013440">
    <property type="protein sequence ID" value="NXY51077.1"/>
    <property type="molecule type" value="Genomic_DNA"/>
</dbReference>